<dbReference type="SUPFAM" id="SSF52047">
    <property type="entry name" value="RNI-like"/>
    <property type="match status" value="1"/>
</dbReference>
<accession>A0AAD6TEL1</accession>
<name>A0AAD6TEL1_9AGAR</name>
<evidence type="ECO:0000313" key="1">
    <source>
        <dbReference type="EMBL" id="KAJ7044759.1"/>
    </source>
</evidence>
<gene>
    <name evidence="1" type="ORF">C8F04DRAFT_595941</name>
</gene>
<dbReference type="EMBL" id="JARJCM010000006">
    <property type="protein sequence ID" value="KAJ7044759.1"/>
    <property type="molecule type" value="Genomic_DNA"/>
</dbReference>
<evidence type="ECO:0000313" key="2">
    <source>
        <dbReference type="Proteomes" id="UP001218188"/>
    </source>
</evidence>
<dbReference type="AlphaFoldDB" id="A0AAD6TEL1"/>
<evidence type="ECO:0008006" key="3">
    <source>
        <dbReference type="Google" id="ProtNLM"/>
    </source>
</evidence>
<reference evidence="1" key="1">
    <citation type="submission" date="2023-03" db="EMBL/GenBank/DDBJ databases">
        <title>Massive genome expansion in bonnet fungi (Mycena s.s.) driven by repeated elements and novel gene families across ecological guilds.</title>
        <authorList>
            <consortium name="Lawrence Berkeley National Laboratory"/>
            <person name="Harder C.B."/>
            <person name="Miyauchi S."/>
            <person name="Viragh M."/>
            <person name="Kuo A."/>
            <person name="Thoen E."/>
            <person name="Andreopoulos B."/>
            <person name="Lu D."/>
            <person name="Skrede I."/>
            <person name="Drula E."/>
            <person name="Henrissat B."/>
            <person name="Morin E."/>
            <person name="Kohler A."/>
            <person name="Barry K."/>
            <person name="LaButti K."/>
            <person name="Morin E."/>
            <person name="Salamov A."/>
            <person name="Lipzen A."/>
            <person name="Mereny Z."/>
            <person name="Hegedus B."/>
            <person name="Baldrian P."/>
            <person name="Stursova M."/>
            <person name="Weitz H."/>
            <person name="Taylor A."/>
            <person name="Grigoriev I.V."/>
            <person name="Nagy L.G."/>
            <person name="Martin F."/>
            <person name="Kauserud H."/>
        </authorList>
    </citation>
    <scope>NUCLEOTIDE SEQUENCE</scope>
    <source>
        <strain evidence="1">CBHHK200</strain>
    </source>
</reference>
<protein>
    <recommendedName>
        <fullName evidence="3">F-box domain-containing protein</fullName>
    </recommendedName>
</protein>
<dbReference type="InterPro" id="IPR032675">
    <property type="entry name" value="LRR_dom_sf"/>
</dbReference>
<dbReference type="Gene3D" id="3.80.10.10">
    <property type="entry name" value="Ribonuclease Inhibitor"/>
    <property type="match status" value="1"/>
</dbReference>
<sequence length="468" mass="52527">MSNAILRAQFDALTSSISQQKLLLDEMQTQLESLQAQLDSIVYPVLTLPPEIMTEIFLYCLPEQRKLDVVNTKEAPLLLTHVCGAWRHIACSTPRLWTAFYITEKDGYLDDLANIAETWFTRAGKCALSVKFHGSRTGETDFVSLLPGLRRHAREMRSLELHAGVGDFVMMPPLECVSLQKLSIRLLGYLPEHPPVEIFTNGVPLLREALMNAAPPSFLALPWQQLTKFTGELYTVRECMQALRAMPNLTECAFGAYDREDDHEVFSHPNIRHFTLFKCNYTHAASADALGVVTLPALQTLEIKGVDDFDPWALDSFLLRSAAPLRKLVIRPSVVGNEATEVILSNTFLTLRLTELEIWHPSKRFIRLFFDSFAQDANALPRLRSLSFRGCDFVNGGMTVGAVVDMAALPVTQRRNLAGCAQLQSFHVVSKPHRNAMSVYAEARLLPFKKLKESGMDIYIGTEEESVI</sequence>
<organism evidence="1 2">
    <name type="scientific">Mycena alexandri</name>
    <dbReference type="NCBI Taxonomy" id="1745969"/>
    <lineage>
        <taxon>Eukaryota</taxon>
        <taxon>Fungi</taxon>
        <taxon>Dikarya</taxon>
        <taxon>Basidiomycota</taxon>
        <taxon>Agaricomycotina</taxon>
        <taxon>Agaricomycetes</taxon>
        <taxon>Agaricomycetidae</taxon>
        <taxon>Agaricales</taxon>
        <taxon>Marasmiineae</taxon>
        <taxon>Mycenaceae</taxon>
        <taxon>Mycena</taxon>
    </lineage>
</organism>
<keyword evidence="2" id="KW-1185">Reference proteome</keyword>
<proteinExistence type="predicted"/>
<dbReference type="Proteomes" id="UP001218188">
    <property type="component" value="Unassembled WGS sequence"/>
</dbReference>
<dbReference type="Gene3D" id="1.20.1280.50">
    <property type="match status" value="1"/>
</dbReference>
<comment type="caution">
    <text evidence="1">The sequence shown here is derived from an EMBL/GenBank/DDBJ whole genome shotgun (WGS) entry which is preliminary data.</text>
</comment>